<dbReference type="EMBL" id="NAJO01000012">
    <property type="protein sequence ID" value="OQO08645.1"/>
    <property type="molecule type" value="Genomic_DNA"/>
</dbReference>
<sequence length="259" mass="27018">MAPSEFAQKTAIVTGGCGGLGRAIAEAFLEAGTNVITCDINDNLISDFKEKVSSAYPDRTLVLKLDITKDGSIDELFAEAKKAFKSIDFVVNNAGRIDRFDPVGAMDKAIWDAVIALNLTVPALVCKAAVNEFLSEEKKGAIVNIGSIASFRGFTCGAAYTASKHGLLGLTKNTGFFYASKGIRCNAILPGGMATNIANSLAQGVNMEGMGAMRITFPEKADLQVDTAKVSALVLYLCSDAASIINGAAWTADGGATAN</sequence>
<dbReference type="PANTHER" id="PTHR24321">
    <property type="entry name" value="DEHYDROGENASES, SHORT CHAIN"/>
    <property type="match status" value="1"/>
</dbReference>
<comment type="similarity">
    <text evidence="1">Belongs to the short-chain dehydrogenases/reductases (SDR) family.</text>
</comment>
<dbReference type="Pfam" id="PF13561">
    <property type="entry name" value="adh_short_C2"/>
    <property type="match status" value="1"/>
</dbReference>
<dbReference type="AlphaFoldDB" id="A0A1V8TB88"/>
<protein>
    <submittedName>
        <fullName evidence="4">Uncharacterized protein</fullName>
    </submittedName>
</protein>
<evidence type="ECO:0000313" key="4">
    <source>
        <dbReference type="EMBL" id="OQO08645.1"/>
    </source>
</evidence>
<name>A0A1V8TB88_9PEZI</name>
<evidence type="ECO:0000313" key="5">
    <source>
        <dbReference type="Proteomes" id="UP000192596"/>
    </source>
</evidence>
<keyword evidence="5" id="KW-1185">Reference proteome</keyword>
<dbReference type="PANTHER" id="PTHR24321:SF8">
    <property type="entry name" value="ESTRADIOL 17-BETA-DEHYDROGENASE 8-RELATED"/>
    <property type="match status" value="1"/>
</dbReference>
<proteinExistence type="inferred from homology"/>
<evidence type="ECO:0000256" key="1">
    <source>
        <dbReference type="ARBA" id="ARBA00006484"/>
    </source>
</evidence>
<dbReference type="InterPro" id="IPR002347">
    <property type="entry name" value="SDR_fam"/>
</dbReference>
<dbReference type="PROSITE" id="PS00061">
    <property type="entry name" value="ADH_SHORT"/>
    <property type="match status" value="1"/>
</dbReference>
<dbReference type="PRINTS" id="PR00081">
    <property type="entry name" value="GDHRDH"/>
</dbReference>
<gene>
    <name evidence="4" type="ORF">B0A48_06515</name>
</gene>
<comment type="caution">
    <text evidence="4">The sequence shown here is derived from an EMBL/GenBank/DDBJ whole genome shotgun (WGS) entry which is preliminary data.</text>
</comment>
<dbReference type="Proteomes" id="UP000192596">
    <property type="component" value="Unassembled WGS sequence"/>
</dbReference>
<organism evidence="4 5">
    <name type="scientific">Cryoendolithus antarcticus</name>
    <dbReference type="NCBI Taxonomy" id="1507870"/>
    <lineage>
        <taxon>Eukaryota</taxon>
        <taxon>Fungi</taxon>
        <taxon>Dikarya</taxon>
        <taxon>Ascomycota</taxon>
        <taxon>Pezizomycotina</taxon>
        <taxon>Dothideomycetes</taxon>
        <taxon>Dothideomycetidae</taxon>
        <taxon>Cladosporiales</taxon>
        <taxon>Cladosporiaceae</taxon>
        <taxon>Cryoendolithus</taxon>
    </lineage>
</organism>
<keyword evidence="2" id="KW-0521">NADP</keyword>
<evidence type="ECO:0000256" key="2">
    <source>
        <dbReference type="ARBA" id="ARBA00022857"/>
    </source>
</evidence>
<dbReference type="InterPro" id="IPR020904">
    <property type="entry name" value="Sc_DH/Rdtase_CS"/>
</dbReference>
<dbReference type="STRING" id="1507870.A0A1V8TB88"/>
<dbReference type="FunFam" id="3.40.50.720:FF:000084">
    <property type="entry name" value="Short-chain dehydrogenase reductase"/>
    <property type="match status" value="1"/>
</dbReference>
<dbReference type="CDD" id="cd05233">
    <property type="entry name" value="SDR_c"/>
    <property type="match status" value="1"/>
</dbReference>
<dbReference type="PRINTS" id="PR00080">
    <property type="entry name" value="SDRFAMILY"/>
</dbReference>
<keyword evidence="3" id="KW-0560">Oxidoreductase</keyword>
<reference evidence="5" key="1">
    <citation type="submission" date="2017-03" db="EMBL/GenBank/DDBJ databases">
        <title>Genomes of endolithic fungi from Antarctica.</title>
        <authorList>
            <person name="Coleine C."/>
            <person name="Masonjones S."/>
            <person name="Stajich J.E."/>
        </authorList>
    </citation>
    <scope>NUCLEOTIDE SEQUENCE [LARGE SCALE GENOMIC DNA]</scope>
    <source>
        <strain evidence="5">CCFEE 5527</strain>
    </source>
</reference>
<accession>A0A1V8TB88</accession>
<dbReference type="GO" id="GO:0016491">
    <property type="term" value="F:oxidoreductase activity"/>
    <property type="evidence" value="ECO:0007669"/>
    <property type="project" value="UniProtKB-KW"/>
</dbReference>
<dbReference type="InParanoid" id="A0A1V8TB88"/>
<dbReference type="OrthoDB" id="417891at2759"/>
<dbReference type="InterPro" id="IPR036291">
    <property type="entry name" value="NAD(P)-bd_dom_sf"/>
</dbReference>
<dbReference type="Gene3D" id="3.40.50.720">
    <property type="entry name" value="NAD(P)-binding Rossmann-like Domain"/>
    <property type="match status" value="1"/>
</dbReference>
<evidence type="ECO:0000256" key="3">
    <source>
        <dbReference type="ARBA" id="ARBA00023002"/>
    </source>
</evidence>
<dbReference type="SUPFAM" id="SSF51735">
    <property type="entry name" value="NAD(P)-binding Rossmann-fold domains"/>
    <property type="match status" value="1"/>
</dbReference>